<keyword evidence="4" id="KW-1185">Reference proteome</keyword>
<proteinExistence type="predicted"/>
<reference evidence="3" key="1">
    <citation type="submission" date="2022-10" db="EMBL/GenBank/DDBJ databases">
        <title>Culturing micro-colonial fungi from biological soil crusts in the Mojave desert and describing Neophaeococcomyces mojavensis, and introducing the new genera and species Taxawa tesnikishii.</title>
        <authorList>
            <person name="Kurbessoian T."/>
            <person name="Stajich J.E."/>
        </authorList>
    </citation>
    <scope>NUCLEOTIDE SEQUENCE</scope>
    <source>
        <strain evidence="3">TK_35</strain>
    </source>
</reference>
<name>A0AA39CT70_9EURO</name>
<dbReference type="EMBL" id="JAPDRN010000082">
    <property type="protein sequence ID" value="KAJ9626664.1"/>
    <property type="molecule type" value="Genomic_DNA"/>
</dbReference>
<protein>
    <submittedName>
        <fullName evidence="3">Uncharacterized protein</fullName>
    </submittedName>
</protein>
<evidence type="ECO:0000313" key="4">
    <source>
        <dbReference type="Proteomes" id="UP001172681"/>
    </source>
</evidence>
<gene>
    <name evidence="3" type="ORF">H2204_010053</name>
</gene>
<feature type="region of interest" description="Disordered" evidence="1">
    <location>
        <begin position="178"/>
        <end position="217"/>
    </location>
</feature>
<accession>A0AA39CT70</accession>
<feature type="signal peptide" evidence="2">
    <location>
        <begin position="1"/>
        <end position="18"/>
    </location>
</feature>
<dbReference type="AlphaFoldDB" id="A0AA39CT70"/>
<evidence type="ECO:0000313" key="3">
    <source>
        <dbReference type="EMBL" id="KAJ9626664.1"/>
    </source>
</evidence>
<evidence type="ECO:0000256" key="1">
    <source>
        <dbReference type="SAM" id="MobiDB-lite"/>
    </source>
</evidence>
<sequence length="242" mass="23095">MSNFVAFLLLSGCSLAFADPVITAAAALVPRDTDPSFVGYIAEGGSYGNARSCDYPQTVSTSGAYVQCCPTTGNCPFYTSCSANTLFAAGGDTVPCDVSTQLTCNTGIVLPTPGAAGGPSYLACWQTSLGSSPFTFVQDIGTATAAPAGSTGSGSAPSATASGSAAASGSTASGLSSTGAASSSQSSAGSAETTSSSGSSSSSSSSSSSASASSAGSNDGVTLGYETGLVGGVVALLAQMLL</sequence>
<feature type="chain" id="PRO_5041447971" evidence="2">
    <location>
        <begin position="19"/>
        <end position="242"/>
    </location>
</feature>
<organism evidence="3 4">
    <name type="scientific">Knufia peltigerae</name>
    <dbReference type="NCBI Taxonomy" id="1002370"/>
    <lineage>
        <taxon>Eukaryota</taxon>
        <taxon>Fungi</taxon>
        <taxon>Dikarya</taxon>
        <taxon>Ascomycota</taxon>
        <taxon>Pezizomycotina</taxon>
        <taxon>Eurotiomycetes</taxon>
        <taxon>Chaetothyriomycetidae</taxon>
        <taxon>Chaetothyriales</taxon>
        <taxon>Trichomeriaceae</taxon>
        <taxon>Knufia</taxon>
    </lineage>
</organism>
<evidence type="ECO:0000256" key="2">
    <source>
        <dbReference type="SAM" id="SignalP"/>
    </source>
</evidence>
<keyword evidence="2" id="KW-0732">Signal</keyword>
<dbReference type="Proteomes" id="UP001172681">
    <property type="component" value="Unassembled WGS sequence"/>
</dbReference>
<comment type="caution">
    <text evidence="3">The sequence shown here is derived from an EMBL/GenBank/DDBJ whole genome shotgun (WGS) entry which is preliminary data.</text>
</comment>